<protein>
    <submittedName>
        <fullName evidence="2">Uncharacterized protein</fullName>
    </submittedName>
</protein>
<dbReference type="Proteomes" id="UP000635565">
    <property type="component" value="Unassembled WGS sequence"/>
</dbReference>
<evidence type="ECO:0000256" key="1">
    <source>
        <dbReference type="SAM" id="MobiDB-lite"/>
    </source>
</evidence>
<feature type="region of interest" description="Disordered" evidence="1">
    <location>
        <begin position="39"/>
        <end position="70"/>
    </location>
</feature>
<accession>A0ABQ3VH27</accession>
<reference evidence="2 3" key="1">
    <citation type="journal article" date="2021" name="Int. J. Syst. Evol. Microbiol.">
        <title>Reticulibacter mediterranei gen. nov., sp. nov., within the new family Reticulibacteraceae fam. nov., and Ktedonospora formicarum gen. nov., sp. nov., Ktedonobacter robiniae sp. nov., Dictyobacter formicarum sp. nov. and Dictyobacter arantiisoli sp. nov., belonging to the class Ktedonobacteria.</title>
        <authorList>
            <person name="Yabe S."/>
            <person name="Zheng Y."/>
            <person name="Wang C.M."/>
            <person name="Sakai Y."/>
            <person name="Abe K."/>
            <person name="Yokota A."/>
            <person name="Donadio S."/>
            <person name="Cavaletti L."/>
            <person name="Monciardini P."/>
        </authorList>
    </citation>
    <scope>NUCLEOTIDE SEQUENCE [LARGE SCALE GENOMIC DNA]</scope>
    <source>
        <strain evidence="2 3">SOSP1-9</strain>
    </source>
</reference>
<name>A0ABQ3VH27_9CHLR</name>
<evidence type="ECO:0000313" key="3">
    <source>
        <dbReference type="Proteomes" id="UP000635565"/>
    </source>
</evidence>
<dbReference type="EMBL" id="BNJJ01000007">
    <property type="protein sequence ID" value="GHO84981.1"/>
    <property type="molecule type" value="Genomic_DNA"/>
</dbReference>
<feature type="compositionally biased region" description="Basic residues" evidence="1">
    <location>
        <begin position="42"/>
        <end position="64"/>
    </location>
</feature>
<dbReference type="RefSeq" id="WP_201362600.1">
    <property type="nucleotide sequence ID" value="NZ_BNJJ01000007.1"/>
</dbReference>
<keyword evidence="3" id="KW-1185">Reference proteome</keyword>
<evidence type="ECO:0000313" key="2">
    <source>
        <dbReference type="EMBL" id="GHO84981.1"/>
    </source>
</evidence>
<proteinExistence type="predicted"/>
<comment type="caution">
    <text evidence="2">The sequence shown here is derived from an EMBL/GenBank/DDBJ whole genome shotgun (WGS) entry which is preliminary data.</text>
</comment>
<sequence length="85" mass="9747">MTLSKILSSLGVRSEQPLNPVAPTQTAIELNETDLGSIIGGYRKRHGHHHGKRHHHRRHHGHHHHDYDDCDDCDYGDDDDCDDCY</sequence>
<gene>
    <name evidence="2" type="ORF">KSZ_29870</name>
</gene>
<organism evidence="2 3">
    <name type="scientific">Dictyobacter formicarum</name>
    <dbReference type="NCBI Taxonomy" id="2778368"/>
    <lineage>
        <taxon>Bacteria</taxon>
        <taxon>Bacillati</taxon>
        <taxon>Chloroflexota</taxon>
        <taxon>Ktedonobacteria</taxon>
        <taxon>Ktedonobacterales</taxon>
        <taxon>Dictyobacteraceae</taxon>
        <taxon>Dictyobacter</taxon>
    </lineage>
</organism>